<dbReference type="InterPro" id="IPR002397">
    <property type="entry name" value="Cyt_P450_B"/>
</dbReference>
<evidence type="ECO:0000313" key="3">
    <source>
        <dbReference type="EMBL" id="KCZ59214.1"/>
    </source>
</evidence>
<accession>A0A059DZ22</accession>
<keyword evidence="2" id="KW-0503">Monooxygenase</keyword>
<dbReference type="InterPro" id="IPR001128">
    <property type="entry name" value="Cyt_P450"/>
</dbReference>
<keyword evidence="2" id="KW-0479">Metal-binding</keyword>
<dbReference type="RefSeq" id="WP_035553764.1">
    <property type="nucleotide sequence ID" value="NZ_AWFH01000045.1"/>
</dbReference>
<dbReference type="PROSITE" id="PS00086">
    <property type="entry name" value="CYTOCHROME_P450"/>
    <property type="match status" value="1"/>
</dbReference>
<gene>
    <name evidence="3" type="ORF">HY36_08020</name>
</gene>
<dbReference type="GO" id="GO:0020037">
    <property type="term" value="F:heme binding"/>
    <property type="evidence" value="ECO:0007669"/>
    <property type="project" value="InterPro"/>
</dbReference>
<dbReference type="GeneID" id="92500718"/>
<dbReference type="Pfam" id="PF00067">
    <property type="entry name" value="p450"/>
    <property type="match status" value="1"/>
</dbReference>
<dbReference type="Proteomes" id="UP000024547">
    <property type="component" value="Unassembled WGS sequence"/>
</dbReference>
<comment type="similarity">
    <text evidence="1 2">Belongs to the cytochrome P450 family.</text>
</comment>
<dbReference type="OrthoDB" id="9801155at2"/>
<dbReference type="GO" id="GO:0016705">
    <property type="term" value="F:oxidoreductase activity, acting on paired donors, with incorporation or reduction of molecular oxygen"/>
    <property type="evidence" value="ECO:0007669"/>
    <property type="project" value="InterPro"/>
</dbReference>
<dbReference type="SUPFAM" id="SSF48264">
    <property type="entry name" value="Cytochrome P450"/>
    <property type="match status" value="1"/>
</dbReference>
<keyword evidence="2" id="KW-0349">Heme</keyword>
<evidence type="ECO:0000256" key="1">
    <source>
        <dbReference type="ARBA" id="ARBA00010617"/>
    </source>
</evidence>
<dbReference type="InterPro" id="IPR017972">
    <property type="entry name" value="Cyt_P450_CS"/>
</dbReference>
<keyword evidence="2" id="KW-0408">Iron</keyword>
<evidence type="ECO:0000256" key="2">
    <source>
        <dbReference type="RuleBase" id="RU000461"/>
    </source>
</evidence>
<dbReference type="Gene3D" id="1.10.630.10">
    <property type="entry name" value="Cytochrome P450"/>
    <property type="match status" value="1"/>
</dbReference>
<evidence type="ECO:0008006" key="5">
    <source>
        <dbReference type="Google" id="ProtNLM"/>
    </source>
</evidence>
<dbReference type="GO" id="GO:0005506">
    <property type="term" value="F:iron ion binding"/>
    <property type="evidence" value="ECO:0007669"/>
    <property type="project" value="InterPro"/>
</dbReference>
<keyword evidence="4" id="KW-1185">Reference proteome</keyword>
<protein>
    <recommendedName>
        <fullName evidence="5">Cytochrome P450</fullName>
    </recommendedName>
</protein>
<dbReference type="CDD" id="cd11033">
    <property type="entry name" value="CYP142-like"/>
    <property type="match status" value="1"/>
</dbReference>
<reference evidence="3 4" key="1">
    <citation type="journal article" date="2014" name="Antonie Van Leeuwenhoek">
        <title>Hyphomonas beringensis sp. nov. and Hyphomonas chukchiensis sp. nov., isolated from surface seawater of the Bering Sea and Chukchi Sea.</title>
        <authorList>
            <person name="Li C."/>
            <person name="Lai Q."/>
            <person name="Li G."/>
            <person name="Dong C."/>
            <person name="Wang J."/>
            <person name="Liao Y."/>
            <person name="Shao Z."/>
        </authorList>
    </citation>
    <scope>NUCLEOTIDE SEQUENCE [LARGE SCALE GENOMIC DNA]</scope>
    <source>
        <strain evidence="3 4">22II1-22F38</strain>
    </source>
</reference>
<dbReference type="eggNOG" id="COG2124">
    <property type="taxonomic scope" value="Bacteria"/>
</dbReference>
<evidence type="ECO:0000313" key="4">
    <source>
        <dbReference type="Proteomes" id="UP000024547"/>
    </source>
</evidence>
<dbReference type="InterPro" id="IPR036396">
    <property type="entry name" value="Cyt_P450_sf"/>
</dbReference>
<dbReference type="EMBL" id="AWFH01000045">
    <property type="protein sequence ID" value="KCZ59214.1"/>
    <property type="molecule type" value="Genomic_DNA"/>
</dbReference>
<dbReference type="PANTHER" id="PTHR46696:SF1">
    <property type="entry name" value="CYTOCHROME P450 YJIB-RELATED"/>
    <property type="match status" value="1"/>
</dbReference>
<keyword evidence="2" id="KW-0560">Oxidoreductase</keyword>
<dbReference type="GO" id="GO:0004497">
    <property type="term" value="F:monooxygenase activity"/>
    <property type="evidence" value="ECO:0007669"/>
    <property type="project" value="UniProtKB-KW"/>
</dbReference>
<name>A0A059DZ22_9PROT</name>
<comment type="caution">
    <text evidence="3">The sequence shown here is derived from an EMBL/GenBank/DDBJ whole genome shotgun (WGS) entry which is preliminary data.</text>
</comment>
<dbReference type="PATRIC" id="fig|1280948.3.peg.2718"/>
<dbReference type="PANTHER" id="PTHR46696">
    <property type="entry name" value="P450, PUTATIVE (EUROFUNG)-RELATED"/>
    <property type="match status" value="1"/>
</dbReference>
<organism evidence="3 4">
    <name type="scientific">Hyphomonas atlantica</name>
    <dbReference type="NCBI Taxonomy" id="1280948"/>
    <lineage>
        <taxon>Bacteria</taxon>
        <taxon>Pseudomonadati</taxon>
        <taxon>Pseudomonadota</taxon>
        <taxon>Alphaproteobacteria</taxon>
        <taxon>Hyphomonadales</taxon>
        <taxon>Hyphomonadaceae</taxon>
        <taxon>Hyphomonas</taxon>
    </lineage>
</organism>
<dbReference type="AlphaFoldDB" id="A0A059DZ22"/>
<dbReference type="STRING" id="1280948.HY36_08020"/>
<dbReference type="PRINTS" id="PR00359">
    <property type="entry name" value="BP450"/>
</dbReference>
<sequence length="421" mass="48138">MADTEYGAASAIPDPWTLPLETFDVSKAEIFQNDMQGEYFRRLRQEAPVHYCPESSVGAYWSVTKYHDIIAVDSNHKTFSSEPSIVIGDPSDNFQPPMFIAMDPPLHDIQRKVAQPAVAPTQLSELEDLIRQRVSTILDSLPVGEEFNWVDKVSIELTTQMLATLFDFPFEDRHKLPFWSDVATTSDAVGIVGTDMEWRMKHLNECVAYFTQLWRQRAAEPRKFDFISLLAHSDDTKHMVDNPIELLGNLMLLIVGGNDTTRNSISGGVYFLNKFPEEYDKLRADPSLIPNMVSEIIRYQTPLAHMRRVATEDTELGGQKIRKGDKVVMWYVSGNRDEEVIDDADTFRIDRANARRHLSFGFGIHRCMGNRVAEMQLRILWEEILRRFDRVEVTGEPTRVLSNFVLGYEKLPVILHPKATA</sequence>
<proteinExistence type="inferred from homology"/>